<dbReference type="EMBL" id="AHNR02000028">
    <property type="protein sequence ID" value="EKR55915.1"/>
    <property type="molecule type" value="Genomic_DNA"/>
</dbReference>
<comment type="caution">
    <text evidence="1">The sequence shown here is derived from an EMBL/GenBank/DDBJ whole genome shotgun (WGS) entry which is preliminary data.</text>
</comment>
<evidence type="ECO:0000313" key="2">
    <source>
        <dbReference type="Proteomes" id="UP000001340"/>
    </source>
</evidence>
<organism evidence="1 2">
    <name type="scientific">Leptospira interrogans str. UI 12758</name>
    <dbReference type="NCBI Taxonomy" id="1049938"/>
    <lineage>
        <taxon>Bacteria</taxon>
        <taxon>Pseudomonadati</taxon>
        <taxon>Spirochaetota</taxon>
        <taxon>Spirochaetia</taxon>
        <taxon>Leptospirales</taxon>
        <taxon>Leptospiraceae</taxon>
        <taxon>Leptospira</taxon>
    </lineage>
</organism>
<protein>
    <submittedName>
        <fullName evidence="1">Uncharacterized protein</fullName>
    </submittedName>
</protein>
<evidence type="ECO:0000313" key="1">
    <source>
        <dbReference type="EMBL" id="EKR55915.1"/>
    </source>
</evidence>
<dbReference type="AlphaFoldDB" id="A0A0E2D799"/>
<proteinExistence type="predicted"/>
<dbReference type="Proteomes" id="UP000001340">
    <property type="component" value="Unassembled WGS sequence"/>
</dbReference>
<gene>
    <name evidence="1" type="ORF">LEP1GSC105_2465</name>
</gene>
<reference evidence="1 2" key="1">
    <citation type="submission" date="2012-10" db="EMBL/GenBank/DDBJ databases">
        <authorList>
            <person name="Harkins D.M."/>
            <person name="Durkin A.S."/>
            <person name="Brinkac L.M."/>
            <person name="Haft D.H."/>
            <person name="Selengut J.D."/>
            <person name="Sanka R."/>
            <person name="DePew J."/>
            <person name="Purushe J."/>
            <person name="Chanthongthip A."/>
            <person name="Lattana O."/>
            <person name="Phetsouvanh R."/>
            <person name="Newton P.N."/>
            <person name="Vinetz J.M."/>
            <person name="Sutton G.G."/>
            <person name="Nierman W.C."/>
            <person name="Fouts D.E."/>
        </authorList>
    </citation>
    <scope>NUCLEOTIDE SEQUENCE [LARGE SCALE GENOMIC DNA]</scope>
    <source>
        <strain evidence="1 2">UI 12758</strain>
    </source>
</reference>
<sequence length="41" mass="4721">MQFGIEPSMRKKALRTLSLGLRCDIFFSSFKSIPLFLLNLT</sequence>
<accession>A0A0E2D799</accession>
<name>A0A0E2D799_LEPIR</name>